<name>A0A087T5X6_STEMI</name>
<sequence length="70" mass="7971">MTESENEKNSSGQKRRARLTSLTGLTPKKGTRIHPLYHLHLNPLPRNLPRPIRRSSVSSLEKKSKPSFLP</sequence>
<proteinExistence type="predicted"/>
<feature type="compositionally biased region" description="Low complexity" evidence="1">
    <location>
        <begin position="38"/>
        <end position="50"/>
    </location>
</feature>
<keyword evidence="3" id="KW-1185">Reference proteome</keyword>
<accession>A0A087T5X6</accession>
<evidence type="ECO:0000313" key="3">
    <source>
        <dbReference type="Proteomes" id="UP000054359"/>
    </source>
</evidence>
<dbReference type="EMBL" id="KK113581">
    <property type="protein sequence ID" value="KFM60515.1"/>
    <property type="molecule type" value="Genomic_DNA"/>
</dbReference>
<feature type="non-terminal residue" evidence="2">
    <location>
        <position position="70"/>
    </location>
</feature>
<evidence type="ECO:0000256" key="1">
    <source>
        <dbReference type="SAM" id="MobiDB-lite"/>
    </source>
</evidence>
<dbReference type="Proteomes" id="UP000054359">
    <property type="component" value="Unassembled WGS sequence"/>
</dbReference>
<gene>
    <name evidence="2" type="ORF">X975_01195</name>
</gene>
<evidence type="ECO:0000313" key="2">
    <source>
        <dbReference type="EMBL" id="KFM60515.1"/>
    </source>
</evidence>
<organism evidence="2 3">
    <name type="scientific">Stegodyphus mimosarum</name>
    <name type="common">African social velvet spider</name>
    <dbReference type="NCBI Taxonomy" id="407821"/>
    <lineage>
        <taxon>Eukaryota</taxon>
        <taxon>Metazoa</taxon>
        <taxon>Ecdysozoa</taxon>
        <taxon>Arthropoda</taxon>
        <taxon>Chelicerata</taxon>
        <taxon>Arachnida</taxon>
        <taxon>Araneae</taxon>
        <taxon>Araneomorphae</taxon>
        <taxon>Entelegynae</taxon>
        <taxon>Eresoidea</taxon>
        <taxon>Eresidae</taxon>
        <taxon>Stegodyphus</taxon>
    </lineage>
</organism>
<dbReference type="AlphaFoldDB" id="A0A087T5X6"/>
<reference evidence="2 3" key="1">
    <citation type="submission" date="2013-11" db="EMBL/GenBank/DDBJ databases">
        <title>Genome sequencing of Stegodyphus mimosarum.</title>
        <authorList>
            <person name="Bechsgaard J."/>
        </authorList>
    </citation>
    <scope>NUCLEOTIDE SEQUENCE [LARGE SCALE GENOMIC DNA]</scope>
</reference>
<protein>
    <submittedName>
        <fullName evidence="2">Uncharacterized protein</fullName>
    </submittedName>
</protein>
<feature type="region of interest" description="Disordered" evidence="1">
    <location>
        <begin position="1"/>
        <end position="70"/>
    </location>
</feature>